<feature type="signal peptide" evidence="1">
    <location>
        <begin position="1"/>
        <end position="25"/>
    </location>
</feature>
<gene>
    <name evidence="2" type="ORF">NPX13_g6138</name>
</gene>
<evidence type="ECO:0000256" key="1">
    <source>
        <dbReference type="SAM" id="SignalP"/>
    </source>
</evidence>
<proteinExistence type="predicted"/>
<keyword evidence="1" id="KW-0732">Signal</keyword>
<name>A0A9W8TLQ1_9PEZI</name>
<dbReference type="Proteomes" id="UP001148614">
    <property type="component" value="Unassembled WGS sequence"/>
</dbReference>
<accession>A0A9W8TLQ1</accession>
<reference evidence="2" key="1">
    <citation type="submission" date="2022-07" db="EMBL/GenBank/DDBJ databases">
        <title>Genome Sequence of Xylaria arbuscula.</title>
        <authorList>
            <person name="Buettner E."/>
        </authorList>
    </citation>
    <scope>NUCLEOTIDE SEQUENCE</scope>
    <source>
        <strain evidence="2">VT107</strain>
    </source>
</reference>
<protein>
    <submittedName>
        <fullName evidence="2">Uncharacterized protein</fullName>
    </submittedName>
</protein>
<evidence type="ECO:0000313" key="3">
    <source>
        <dbReference type="Proteomes" id="UP001148614"/>
    </source>
</evidence>
<sequence length="149" mass="16384">MWSKSVSQFLGTLFTLVVIVTTARADEALPGALVAILHSYSPRGRCHCAVKGGSLAVDASAAESCHQLPIGFQPQAVDTEDDWHVFLFDKYDCSDEGGWLFPRTAEDPKICNYQLGDARAFVVSHSAQSNHTKFRFGKRRGKVDQYCGT</sequence>
<evidence type="ECO:0000313" key="2">
    <source>
        <dbReference type="EMBL" id="KAJ3569274.1"/>
    </source>
</evidence>
<comment type="caution">
    <text evidence="2">The sequence shown here is derived from an EMBL/GenBank/DDBJ whole genome shotgun (WGS) entry which is preliminary data.</text>
</comment>
<keyword evidence="3" id="KW-1185">Reference proteome</keyword>
<dbReference type="AlphaFoldDB" id="A0A9W8TLQ1"/>
<dbReference type="VEuPathDB" id="FungiDB:F4678DRAFT_455258"/>
<dbReference type="EMBL" id="JANPWZ010001051">
    <property type="protein sequence ID" value="KAJ3569274.1"/>
    <property type="molecule type" value="Genomic_DNA"/>
</dbReference>
<feature type="chain" id="PRO_5040995365" evidence="1">
    <location>
        <begin position="26"/>
        <end position="149"/>
    </location>
</feature>
<organism evidence="2 3">
    <name type="scientific">Xylaria arbuscula</name>
    <dbReference type="NCBI Taxonomy" id="114810"/>
    <lineage>
        <taxon>Eukaryota</taxon>
        <taxon>Fungi</taxon>
        <taxon>Dikarya</taxon>
        <taxon>Ascomycota</taxon>
        <taxon>Pezizomycotina</taxon>
        <taxon>Sordariomycetes</taxon>
        <taxon>Xylariomycetidae</taxon>
        <taxon>Xylariales</taxon>
        <taxon>Xylariaceae</taxon>
        <taxon>Xylaria</taxon>
    </lineage>
</organism>